<reference evidence="1" key="1">
    <citation type="journal article" date="2020" name="Fungal Divers.">
        <title>Resolving the Mortierellaceae phylogeny through synthesis of multi-gene phylogenetics and phylogenomics.</title>
        <authorList>
            <person name="Vandepol N."/>
            <person name="Liber J."/>
            <person name="Desiro A."/>
            <person name="Na H."/>
            <person name="Kennedy M."/>
            <person name="Barry K."/>
            <person name="Grigoriev I.V."/>
            <person name="Miller A.N."/>
            <person name="O'Donnell K."/>
            <person name="Stajich J.E."/>
            <person name="Bonito G."/>
        </authorList>
    </citation>
    <scope>NUCLEOTIDE SEQUENCE</scope>
    <source>
        <strain evidence="1">MES-2147</strain>
    </source>
</reference>
<sequence length="478" mass="56339">MPSEHPLEIPEIVSYMASYMRKRDHTACALVSKTWYQVFNPFIWHHISWNYERPFLPEAIHRHTQLVRTVKTVYAYKKETAKLLKLRLPNLVSLNVVYNFEQDMKEWIIKHPSMTRLTLRGAWSLDSKLWNSLLGFRHLKDFTMSYREIGESVIDTFWQLCTHLERLEIVESCIPQQGNLLSMTFPSIKQLELDRMEDVSVLEFMQRCPNLTSFKYSHSQERARFVSSFSELVSARIWPHLHSVSIGWREVAEDSVLRIIGGMQRINDFKISGSLYSFRSTAMELLRPHFSNIRVLHLRRFKEWQISRLAQEILTSCPLLEQLTAPPINACVVAEGKPWVCMRLRELELIFVYMDSTLHHLQPLVFNQLARLVQLEKWYQTDYGGDRCNRRLDLTLVNGLGKLSTLRSLRSIGFHHSSQVMGQHEIDWIFEHWTNLENIGGNLNMLDGAINEGLKEQLKERGITFRPSYWWRSKYCHE</sequence>
<evidence type="ECO:0000313" key="1">
    <source>
        <dbReference type="EMBL" id="KAF9961325.1"/>
    </source>
</evidence>
<dbReference type="InterPro" id="IPR032675">
    <property type="entry name" value="LRR_dom_sf"/>
</dbReference>
<organism evidence="1 2">
    <name type="scientific">Modicella reniformis</name>
    <dbReference type="NCBI Taxonomy" id="1440133"/>
    <lineage>
        <taxon>Eukaryota</taxon>
        <taxon>Fungi</taxon>
        <taxon>Fungi incertae sedis</taxon>
        <taxon>Mucoromycota</taxon>
        <taxon>Mortierellomycotina</taxon>
        <taxon>Mortierellomycetes</taxon>
        <taxon>Mortierellales</taxon>
        <taxon>Mortierellaceae</taxon>
        <taxon>Modicella</taxon>
    </lineage>
</organism>
<dbReference type="OrthoDB" id="2432222at2759"/>
<proteinExistence type="predicted"/>
<dbReference type="Gene3D" id="3.80.10.10">
    <property type="entry name" value="Ribonuclease Inhibitor"/>
    <property type="match status" value="1"/>
</dbReference>
<evidence type="ECO:0008006" key="3">
    <source>
        <dbReference type="Google" id="ProtNLM"/>
    </source>
</evidence>
<name>A0A9P6J4C2_9FUNG</name>
<dbReference type="PANTHER" id="PTHR31900">
    <property type="entry name" value="F-BOX/RNI SUPERFAMILY PROTEIN-RELATED"/>
    <property type="match status" value="1"/>
</dbReference>
<keyword evidence="2" id="KW-1185">Reference proteome</keyword>
<comment type="caution">
    <text evidence="1">The sequence shown here is derived from an EMBL/GenBank/DDBJ whole genome shotgun (WGS) entry which is preliminary data.</text>
</comment>
<dbReference type="SUPFAM" id="SSF52047">
    <property type="entry name" value="RNI-like"/>
    <property type="match status" value="1"/>
</dbReference>
<dbReference type="PANTHER" id="PTHR31900:SF27">
    <property type="entry name" value="FBD DOMAIN-CONTAINING PROTEIN"/>
    <property type="match status" value="1"/>
</dbReference>
<gene>
    <name evidence="1" type="ORF">BGZ65_010885</name>
</gene>
<accession>A0A9P6J4C2</accession>
<evidence type="ECO:0000313" key="2">
    <source>
        <dbReference type="Proteomes" id="UP000749646"/>
    </source>
</evidence>
<dbReference type="AlphaFoldDB" id="A0A9P6J4C2"/>
<dbReference type="InterPro" id="IPR050232">
    <property type="entry name" value="FBL13/AtMIF1-like"/>
</dbReference>
<dbReference type="Proteomes" id="UP000749646">
    <property type="component" value="Unassembled WGS sequence"/>
</dbReference>
<dbReference type="EMBL" id="JAAAHW010006419">
    <property type="protein sequence ID" value="KAF9961325.1"/>
    <property type="molecule type" value="Genomic_DNA"/>
</dbReference>
<protein>
    <recommendedName>
        <fullName evidence="3">F-box domain-containing protein</fullName>
    </recommendedName>
</protein>